<feature type="compositionally biased region" description="Low complexity" evidence="1">
    <location>
        <begin position="487"/>
        <end position="499"/>
    </location>
</feature>
<dbReference type="Gene3D" id="1.20.58.120">
    <property type="entry name" value="BAG domain"/>
    <property type="match status" value="1"/>
</dbReference>
<feature type="compositionally biased region" description="Low complexity" evidence="1">
    <location>
        <begin position="454"/>
        <end position="467"/>
    </location>
</feature>
<dbReference type="GO" id="GO:0051087">
    <property type="term" value="F:protein-folding chaperone binding"/>
    <property type="evidence" value="ECO:0007669"/>
    <property type="project" value="InterPro"/>
</dbReference>
<feature type="compositionally biased region" description="Low complexity" evidence="1">
    <location>
        <begin position="669"/>
        <end position="682"/>
    </location>
</feature>
<dbReference type="STRING" id="139420.A0A371CMV8"/>
<evidence type="ECO:0000313" key="4">
    <source>
        <dbReference type="Proteomes" id="UP000256964"/>
    </source>
</evidence>
<evidence type="ECO:0000313" key="3">
    <source>
        <dbReference type="EMBL" id="RDX41592.1"/>
    </source>
</evidence>
<keyword evidence="4" id="KW-1185">Reference proteome</keyword>
<feature type="compositionally biased region" description="Low complexity" evidence="1">
    <location>
        <begin position="272"/>
        <end position="285"/>
    </location>
</feature>
<protein>
    <recommendedName>
        <fullName evidence="2">BAG domain-containing protein</fullName>
    </recommendedName>
</protein>
<evidence type="ECO:0000259" key="2">
    <source>
        <dbReference type="Pfam" id="PF02179"/>
    </source>
</evidence>
<dbReference type="AlphaFoldDB" id="A0A371CMV8"/>
<feature type="domain" description="BAG" evidence="2">
    <location>
        <begin position="393"/>
        <end position="433"/>
    </location>
</feature>
<feature type="compositionally biased region" description="Low complexity" evidence="1">
    <location>
        <begin position="698"/>
        <end position="710"/>
    </location>
</feature>
<dbReference type="Pfam" id="PF02179">
    <property type="entry name" value="BAG"/>
    <property type="match status" value="1"/>
</dbReference>
<feature type="region of interest" description="Disordered" evidence="1">
    <location>
        <begin position="487"/>
        <end position="511"/>
    </location>
</feature>
<name>A0A371CMV8_9APHY</name>
<reference evidence="3 4" key="1">
    <citation type="journal article" date="2018" name="Biotechnol. Biofuels">
        <title>Integrative visual omics of the white-rot fungus Polyporus brumalis exposes the biotechnological potential of its oxidative enzymes for delignifying raw plant biomass.</title>
        <authorList>
            <person name="Miyauchi S."/>
            <person name="Rancon A."/>
            <person name="Drula E."/>
            <person name="Hage H."/>
            <person name="Chaduli D."/>
            <person name="Favel A."/>
            <person name="Grisel S."/>
            <person name="Henrissat B."/>
            <person name="Herpoel-Gimbert I."/>
            <person name="Ruiz-Duenas F.J."/>
            <person name="Chevret D."/>
            <person name="Hainaut M."/>
            <person name="Lin J."/>
            <person name="Wang M."/>
            <person name="Pangilinan J."/>
            <person name="Lipzen A."/>
            <person name="Lesage-Meessen L."/>
            <person name="Navarro D."/>
            <person name="Riley R."/>
            <person name="Grigoriev I.V."/>
            <person name="Zhou S."/>
            <person name="Raouche S."/>
            <person name="Rosso M.N."/>
        </authorList>
    </citation>
    <scope>NUCLEOTIDE SEQUENCE [LARGE SCALE GENOMIC DNA]</scope>
    <source>
        <strain evidence="3 4">BRFM 1820</strain>
    </source>
</reference>
<feature type="compositionally biased region" description="Polar residues" evidence="1">
    <location>
        <begin position="164"/>
        <end position="174"/>
    </location>
</feature>
<sequence>MLVFTPSTHQPYIYSQDSFSEADYYESVARQAAQDYAVAHARVQAIQRQRERESYYHRQAQAAYLNRVSSARPRHASYPQRRPSTFYSYEELALGVQREEERCLAREQEAQRHRALEAERRGRALQAEQERRRAQEAQVTQQTQEQEAILAFLGMMAQVATQVHTPQPGPSTRQHGIPVSAPEPAVKPVDRKGKGKAVEVPIEVAPVSTPVPSQRPQEAPSLKEELEARIRTETDQDVQESLVLLYSELFDARRPAEPVAGPSKPTQTRFRVPVAEPASSSSSLPKETKPTPQPAPEAQSTMDGAPLHRTSALPPAVAANLLKFYRARRVRKLSLGAIKEIEDALRKLEEAFEFPEHLDFVNPVPSDATAESDSDEPGRLAYSANNTPIHAYEHALNVLLTRLDAVESHGDLEVRGRRKEVVREVERALEVVERRVEESRERERQRSRERRASSELSAEAEAAPAVVTHEEVKVDVAPAVEPTAEAAAAVDDASTAPVTPNQLAEEVPSRVADSTAVDTVYSGSPAVEVEAAHNTDSAAAQDALVVPSAVEAAPSPTEVTEAPVAAAEDEVSTEVLLVASASEYFLPPVSISSPTLDTQNPEAISRIASSATDTSDATFATADTGLDSASENVTTPDTQVPEAISRIASSATNTTDTTFMTADTELLPASASASDDAEAISSTPILEPNPEPMTRTNSSASEEAFLLSSSPLADEPKKRRTSDASVEDGLEIISKEELEVAKNDSDWSDLDSDA</sequence>
<organism evidence="3 4">
    <name type="scientific">Lentinus brumalis</name>
    <dbReference type="NCBI Taxonomy" id="2498619"/>
    <lineage>
        <taxon>Eukaryota</taxon>
        <taxon>Fungi</taxon>
        <taxon>Dikarya</taxon>
        <taxon>Basidiomycota</taxon>
        <taxon>Agaricomycotina</taxon>
        <taxon>Agaricomycetes</taxon>
        <taxon>Polyporales</taxon>
        <taxon>Polyporaceae</taxon>
        <taxon>Lentinus</taxon>
    </lineage>
</organism>
<accession>A0A371CMV8</accession>
<feature type="region of interest" description="Disordered" evidence="1">
    <location>
        <begin position="256"/>
        <end position="310"/>
    </location>
</feature>
<dbReference type="SUPFAM" id="SSF63491">
    <property type="entry name" value="BAG domain"/>
    <property type="match status" value="1"/>
</dbReference>
<feature type="compositionally biased region" description="Basic and acidic residues" evidence="1">
    <location>
        <begin position="121"/>
        <end position="135"/>
    </location>
</feature>
<feature type="region of interest" description="Disordered" evidence="1">
    <location>
        <begin position="433"/>
        <end position="467"/>
    </location>
</feature>
<dbReference type="OrthoDB" id="333905at2759"/>
<feature type="compositionally biased region" description="Basic and acidic residues" evidence="1">
    <location>
        <begin position="433"/>
        <end position="453"/>
    </location>
</feature>
<proteinExistence type="predicted"/>
<gene>
    <name evidence="3" type="ORF">OH76DRAFT_1423035</name>
</gene>
<feature type="region of interest" description="Disordered" evidence="1">
    <location>
        <begin position="669"/>
        <end position="730"/>
    </location>
</feature>
<evidence type="ECO:0000256" key="1">
    <source>
        <dbReference type="SAM" id="MobiDB-lite"/>
    </source>
</evidence>
<dbReference type="EMBL" id="KZ857507">
    <property type="protein sequence ID" value="RDX41592.1"/>
    <property type="molecule type" value="Genomic_DNA"/>
</dbReference>
<feature type="region of interest" description="Disordered" evidence="1">
    <location>
        <begin position="121"/>
        <end position="140"/>
    </location>
</feature>
<dbReference type="Proteomes" id="UP000256964">
    <property type="component" value="Unassembled WGS sequence"/>
</dbReference>
<dbReference type="InterPro" id="IPR003103">
    <property type="entry name" value="BAG_domain"/>
</dbReference>
<feature type="region of interest" description="Disordered" evidence="1">
    <location>
        <begin position="164"/>
        <end position="194"/>
    </location>
</feature>
<dbReference type="InterPro" id="IPR036533">
    <property type="entry name" value="BAG_dom_sf"/>
</dbReference>